<dbReference type="Gene3D" id="3.30.530.20">
    <property type="match status" value="1"/>
</dbReference>
<dbReference type="GeneID" id="103627402"/>
<dbReference type="PROSITE" id="PS50102">
    <property type="entry name" value="RRM"/>
    <property type="match status" value="1"/>
</dbReference>
<dbReference type="InParanoid" id="A0A804PJM2"/>
<sequence length="296" mass="32672">MVGLVGGSTARAEHVVANAGGEAEYVRRMHRHAPTEHQCTSTLVKHIKAPVHLVWELVRRFDQPQRYKPFVRNCVVRGDQLEVGSLRDVNVNPGLDMPATVACEIKAQLVRTAEAARQLAPMLEVGRPSYQGRSSVYQSSSKMMSAISVAHLGCKDMDVVDVGVVGMVDSQSLSSALEKLYFWERKLYAEVKITSVKIIRNKQTGHSEGYGFIEFSSRATAEHTLINFNRQMMSNVEMTFKLNWASASTGDKRGDSGSDHTIFVGDLAHGVTDSMLEDVFRAKYPSVRGANVVVDT</sequence>
<comment type="subcellular location">
    <subcellularLocation>
        <location evidence="1">Nucleus</location>
    </subcellularLocation>
</comment>
<evidence type="ECO:0000313" key="6">
    <source>
        <dbReference type="Proteomes" id="UP000007305"/>
    </source>
</evidence>
<feature type="domain" description="RRM" evidence="4">
    <location>
        <begin position="161"/>
        <end position="247"/>
    </location>
</feature>
<dbReference type="OrthoDB" id="446113at2759"/>
<dbReference type="PANTHER" id="PTHR47640">
    <property type="entry name" value="TRNA SELENOCYSTEINE 1-ASSOCIATED PROTEIN 1-RELATED-RELATED"/>
    <property type="match status" value="1"/>
</dbReference>
<dbReference type="RefSeq" id="XP_008645914.1">
    <property type="nucleotide sequence ID" value="XM_008647692.4"/>
</dbReference>
<keyword evidence="2 3" id="KW-0694">RNA-binding</keyword>
<dbReference type="GO" id="GO:0005634">
    <property type="term" value="C:nucleus"/>
    <property type="evidence" value="ECO:0007669"/>
    <property type="project" value="UniProtKB-SubCell"/>
</dbReference>
<dbReference type="EnsemblPlants" id="Zm00001eb246840_T002">
    <property type="protein sequence ID" value="Zm00001eb246840_P002"/>
    <property type="gene ID" value="Zm00001eb246840"/>
</dbReference>
<dbReference type="InterPro" id="IPR012677">
    <property type="entry name" value="Nucleotide-bd_a/b_plait_sf"/>
</dbReference>
<dbReference type="InterPro" id="IPR000504">
    <property type="entry name" value="RRM_dom"/>
</dbReference>
<dbReference type="InterPro" id="IPR050825">
    <property type="entry name" value="RBM42_RBP45_47-like"/>
</dbReference>
<dbReference type="Gene3D" id="3.30.70.330">
    <property type="match status" value="1"/>
</dbReference>
<name>A0A804PJM2_MAIZE</name>
<reference evidence="5" key="2">
    <citation type="submission" date="2019-07" db="EMBL/GenBank/DDBJ databases">
        <authorList>
            <person name="Seetharam A."/>
            <person name="Woodhouse M."/>
            <person name="Cannon E."/>
        </authorList>
    </citation>
    <scope>NUCLEOTIDE SEQUENCE [LARGE SCALE GENOMIC DNA]</scope>
    <source>
        <strain evidence="5">cv. B73</strain>
    </source>
</reference>
<evidence type="ECO:0000256" key="1">
    <source>
        <dbReference type="ARBA" id="ARBA00004123"/>
    </source>
</evidence>
<dbReference type="GO" id="GO:0005829">
    <property type="term" value="C:cytosol"/>
    <property type="evidence" value="ECO:0000318"/>
    <property type="project" value="GO_Central"/>
</dbReference>
<dbReference type="GO" id="GO:0003729">
    <property type="term" value="F:mRNA binding"/>
    <property type="evidence" value="ECO:0000318"/>
    <property type="project" value="GO_Central"/>
</dbReference>
<dbReference type="InterPro" id="IPR035979">
    <property type="entry name" value="RBD_domain_sf"/>
</dbReference>
<keyword evidence="6" id="KW-1185">Reference proteome</keyword>
<evidence type="ECO:0000259" key="4">
    <source>
        <dbReference type="PROSITE" id="PS50102"/>
    </source>
</evidence>
<dbReference type="SUPFAM" id="SSF54928">
    <property type="entry name" value="RNA-binding domain, RBD"/>
    <property type="match status" value="1"/>
</dbReference>
<reference evidence="6" key="1">
    <citation type="journal article" date="2009" name="Science">
        <title>The B73 maize genome: complexity, diversity, and dynamics.</title>
        <authorList>
            <person name="Schnable P.S."/>
            <person name="Ware D."/>
            <person name="Fulton R.S."/>
            <person name="Stein J.C."/>
            <person name="Wei F."/>
            <person name="Pasternak S."/>
            <person name="Liang C."/>
            <person name="Zhang J."/>
            <person name="Fulton L."/>
            <person name="Graves T.A."/>
            <person name="Minx P."/>
            <person name="Reily A.D."/>
            <person name="Courtney L."/>
            <person name="Kruchowski S.S."/>
            <person name="Tomlinson C."/>
            <person name="Strong C."/>
            <person name="Delehaunty K."/>
            <person name="Fronick C."/>
            <person name="Courtney B."/>
            <person name="Rock S.M."/>
            <person name="Belter E."/>
            <person name="Du F."/>
            <person name="Kim K."/>
            <person name="Abbott R.M."/>
            <person name="Cotton M."/>
            <person name="Levy A."/>
            <person name="Marchetto P."/>
            <person name="Ochoa K."/>
            <person name="Jackson S.M."/>
            <person name="Gillam B."/>
            <person name="Chen W."/>
            <person name="Yan L."/>
            <person name="Higginbotham J."/>
            <person name="Cardenas M."/>
            <person name="Waligorski J."/>
            <person name="Applebaum E."/>
            <person name="Phelps L."/>
            <person name="Falcone J."/>
            <person name="Kanchi K."/>
            <person name="Thane T."/>
            <person name="Scimone A."/>
            <person name="Thane N."/>
            <person name="Henke J."/>
            <person name="Wang T."/>
            <person name="Ruppert J."/>
            <person name="Shah N."/>
            <person name="Rotter K."/>
            <person name="Hodges J."/>
            <person name="Ingenthron E."/>
            <person name="Cordes M."/>
            <person name="Kohlberg S."/>
            <person name="Sgro J."/>
            <person name="Delgado B."/>
            <person name="Mead K."/>
            <person name="Chinwalla A."/>
            <person name="Leonard S."/>
            <person name="Crouse K."/>
            <person name="Collura K."/>
            <person name="Kudrna D."/>
            <person name="Currie J."/>
            <person name="He R."/>
            <person name="Angelova A."/>
            <person name="Rajasekar S."/>
            <person name="Mueller T."/>
            <person name="Lomeli R."/>
            <person name="Scara G."/>
            <person name="Ko A."/>
            <person name="Delaney K."/>
            <person name="Wissotski M."/>
            <person name="Lopez G."/>
            <person name="Campos D."/>
            <person name="Braidotti M."/>
            <person name="Ashley E."/>
            <person name="Golser W."/>
            <person name="Kim H."/>
            <person name="Lee S."/>
            <person name="Lin J."/>
            <person name="Dujmic Z."/>
            <person name="Kim W."/>
            <person name="Talag J."/>
            <person name="Zuccolo A."/>
            <person name="Fan C."/>
            <person name="Sebastian A."/>
            <person name="Kramer M."/>
            <person name="Spiegel L."/>
            <person name="Nascimento L."/>
            <person name="Zutavern T."/>
            <person name="Miller B."/>
            <person name="Ambroise C."/>
            <person name="Muller S."/>
            <person name="Spooner W."/>
            <person name="Narechania A."/>
            <person name="Ren L."/>
            <person name="Wei S."/>
            <person name="Kumari S."/>
            <person name="Faga B."/>
            <person name="Levy M.J."/>
            <person name="McMahan L."/>
            <person name="Van Buren P."/>
            <person name="Vaughn M.W."/>
            <person name="Ying K."/>
            <person name="Yeh C.-T."/>
            <person name="Emrich S.J."/>
            <person name="Jia Y."/>
            <person name="Kalyanaraman A."/>
            <person name="Hsia A.-P."/>
            <person name="Barbazuk W.B."/>
            <person name="Baucom R.S."/>
            <person name="Brutnell T.P."/>
            <person name="Carpita N.C."/>
            <person name="Chaparro C."/>
            <person name="Chia J.-M."/>
            <person name="Deragon J.-M."/>
            <person name="Estill J.C."/>
            <person name="Fu Y."/>
            <person name="Jeddeloh J.A."/>
            <person name="Han Y."/>
            <person name="Lee H."/>
            <person name="Li P."/>
            <person name="Lisch D.R."/>
            <person name="Liu S."/>
            <person name="Liu Z."/>
            <person name="Nagel D.H."/>
            <person name="McCann M.C."/>
            <person name="SanMiguel P."/>
            <person name="Myers A.M."/>
            <person name="Nettleton D."/>
            <person name="Nguyen J."/>
            <person name="Penning B.W."/>
            <person name="Ponnala L."/>
            <person name="Schneider K.L."/>
            <person name="Schwartz D.C."/>
            <person name="Sharma A."/>
            <person name="Soderlund C."/>
            <person name="Springer N.M."/>
            <person name="Sun Q."/>
            <person name="Wang H."/>
            <person name="Waterman M."/>
            <person name="Westerman R."/>
            <person name="Wolfgruber T.K."/>
            <person name="Yang L."/>
            <person name="Yu Y."/>
            <person name="Zhang L."/>
            <person name="Zhou S."/>
            <person name="Zhu Q."/>
            <person name="Bennetzen J.L."/>
            <person name="Dawe R.K."/>
            <person name="Jiang J."/>
            <person name="Jiang N."/>
            <person name="Presting G.G."/>
            <person name="Wessler S.R."/>
            <person name="Aluru S."/>
            <person name="Martienssen R.A."/>
            <person name="Clifton S.W."/>
            <person name="McCombie W.R."/>
            <person name="Wing R.A."/>
            <person name="Wilson R.K."/>
        </authorList>
    </citation>
    <scope>NUCLEOTIDE SEQUENCE [LARGE SCALE GENOMIC DNA]</scope>
    <source>
        <strain evidence="6">cv. B73</strain>
    </source>
</reference>
<evidence type="ECO:0000313" key="5">
    <source>
        <dbReference type="EnsemblPlants" id="Zm00001eb246840_P002"/>
    </source>
</evidence>
<dbReference type="Pfam" id="PF04782">
    <property type="entry name" value="DUF632"/>
    <property type="match status" value="1"/>
</dbReference>
<dbReference type="KEGG" id="zma:103627402"/>
<proteinExistence type="predicted"/>
<dbReference type="SUPFAM" id="SSF55961">
    <property type="entry name" value="Bet v1-like"/>
    <property type="match status" value="1"/>
</dbReference>
<accession>A0A804PJM2</accession>
<dbReference type="InterPro" id="IPR023393">
    <property type="entry name" value="START-like_dom_sf"/>
</dbReference>
<reference evidence="5" key="3">
    <citation type="submission" date="2021-05" db="UniProtKB">
        <authorList>
            <consortium name="EnsemblPlants"/>
        </authorList>
    </citation>
    <scope>IDENTIFICATION</scope>
    <source>
        <strain evidence="5">cv. B73</strain>
    </source>
</reference>
<gene>
    <name evidence="5" type="primary">LOC103627402</name>
</gene>
<evidence type="ECO:0000256" key="2">
    <source>
        <dbReference type="ARBA" id="ARBA00022884"/>
    </source>
</evidence>
<dbReference type="Proteomes" id="UP000007305">
    <property type="component" value="Chromosome 5"/>
</dbReference>
<dbReference type="Gramene" id="Zm00001eb246840_T002">
    <property type="protein sequence ID" value="Zm00001eb246840_P002"/>
    <property type="gene ID" value="Zm00001eb246840"/>
</dbReference>
<evidence type="ECO:0000256" key="3">
    <source>
        <dbReference type="PROSITE-ProRule" id="PRU00176"/>
    </source>
</evidence>
<dbReference type="AlphaFoldDB" id="A0A804PJM2"/>
<organism evidence="5 6">
    <name type="scientific">Zea mays</name>
    <name type="common">Maize</name>
    <dbReference type="NCBI Taxonomy" id="4577"/>
    <lineage>
        <taxon>Eukaryota</taxon>
        <taxon>Viridiplantae</taxon>
        <taxon>Streptophyta</taxon>
        <taxon>Embryophyta</taxon>
        <taxon>Tracheophyta</taxon>
        <taxon>Spermatophyta</taxon>
        <taxon>Magnoliopsida</taxon>
        <taxon>Liliopsida</taxon>
        <taxon>Poales</taxon>
        <taxon>Poaceae</taxon>
        <taxon>PACMAD clade</taxon>
        <taxon>Panicoideae</taxon>
        <taxon>Andropogonodae</taxon>
        <taxon>Andropogoneae</taxon>
        <taxon>Tripsacinae</taxon>
        <taxon>Zea</taxon>
    </lineage>
</organism>
<protein>
    <recommendedName>
        <fullName evidence="4">RRM domain-containing protein</fullName>
    </recommendedName>
</protein>
<dbReference type="PANTHER" id="PTHR47640:SF14">
    <property type="entry name" value="OS07G0516900 PROTEIN"/>
    <property type="match status" value="1"/>
</dbReference>
<dbReference type="InterPro" id="IPR006867">
    <property type="entry name" value="DUF632"/>
</dbReference>